<dbReference type="InterPro" id="IPR039467">
    <property type="entry name" value="TFIIIB_B''_Myb"/>
</dbReference>
<feature type="compositionally biased region" description="Low complexity" evidence="2">
    <location>
        <begin position="156"/>
        <end position="211"/>
    </location>
</feature>
<dbReference type="CDD" id="cd00167">
    <property type="entry name" value="SANT"/>
    <property type="match status" value="1"/>
</dbReference>
<reference evidence="4 5" key="2">
    <citation type="submission" date="2016-08" db="EMBL/GenBank/DDBJ databases">
        <title>Pervasive Adenine N6-methylation of Active Genes in Fungi.</title>
        <authorList>
            <consortium name="DOE Joint Genome Institute"/>
            <person name="Mondo S.J."/>
            <person name="Dannebaum R.O."/>
            <person name="Kuo R.C."/>
            <person name="Labutti K."/>
            <person name="Haridas S."/>
            <person name="Kuo A."/>
            <person name="Salamov A."/>
            <person name="Ahrendt S.R."/>
            <person name="Lipzen A."/>
            <person name="Sullivan W."/>
            <person name="Andreopoulos W.B."/>
            <person name="Clum A."/>
            <person name="Lindquist E."/>
            <person name="Daum C."/>
            <person name="Ramamoorthy G.K."/>
            <person name="Gryganskyi A."/>
            <person name="Culley D."/>
            <person name="Magnuson J.K."/>
            <person name="James T.Y."/>
            <person name="O'Malley M.A."/>
            <person name="Stajich J.E."/>
            <person name="Spatafora J.W."/>
            <person name="Visel A."/>
            <person name="Grigoriev I.V."/>
        </authorList>
    </citation>
    <scope>NUCLEOTIDE SEQUENCE [LARGE SCALE GENOMIC DNA]</scope>
    <source>
        <strain evidence="4 5">S4</strain>
    </source>
</reference>
<feature type="region of interest" description="Disordered" evidence="2">
    <location>
        <begin position="21"/>
        <end position="52"/>
    </location>
</feature>
<proteinExistence type="predicted"/>
<organism evidence="4 5">
    <name type="scientific">Anaeromyces robustus</name>
    <dbReference type="NCBI Taxonomy" id="1754192"/>
    <lineage>
        <taxon>Eukaryota</taxon>
        <taxon>Fungi</taxon>
        <taxon>Fungi incertae sedis</taxon>
        <taxon>Chytridiomycota</taxon>
        <taxon>Chytridiomycota incertae sedis</taxon>
        <taxon>Neocallimastigomycetes</taxon>
        <taxon>Neocallimastigales</taxon>
        <taxon>Neocallimastigaceae</taxon>
        <taxon>Anaeromyces</taxon>
    </lineage>
</organism>
<reference evidence="4 5" key="1">
    <citation type="submission" date="2016-08" db="EMBL/GenBank/DDBJ databases">
        <title>A Parts List for Fungal Cellulosomes Revealed by Comparative Genomics.</title>
        <authorList>
            <consortium name="DOE Joint Genome Institute"/>
            <person name="Haitjema C.H."/>
            <person name="Gilmore S.P."/>
            <person name="Henske J.K."/>
            <person name="Solomon K.V."/>
            <person name="De Groot R."/>
            <person name="Kuo A."/>
            <person name="Mondo S.J."/>
            <person name="Salamov A.A."/>
            <person name="Labutti K."/>
            <person name="Zhao Z."/>
            <person name="Chiniquy J."/>
            <person name="Barry K."/>
            <person name="Brewer H.M."/>
            <person name="Purvine S.O."/>
            <person name="Wright A.T."/>
            <person name="Boxma B."/>
            <person name="Van Alen T."/>
            <person name="Hackstein J.H."/>
            <person name="Baker S.E."/>
            <person name="Grigoriev I.V."/>
            <person name="O'Malley M.A."/>
        </authorList>
    </citation>
    <scope>NUCLEOTIDE SEQUENCE [LARGE SCALE GENOMIC DNA]</scope>
    <source>
        <strain evidence="4 5">S4</strain>
    </source>
</reference>
<dbReference type="OrthoDB" id="272624at2759"/>
<feature type="domain" description="Myb-like" evidence="3">
    <location>
        <begin position="660"/>
        <end position="708"/>
    </location>
</feature>
<dbReference type="PANTHER" id="PTHR22929">
    <property type="entry name" value="RNA POLYMERASE III TRANSCRIPTION INITIATION FACTOR B"/>
    <property type="match status" value="1"/>
</dbReference>
<dbReference type="PANTHER" id="PTHR22929:SF0">
    <property type="entry name" value="TRANSCRIPTION FACTOR TFIIIB COMPONENT B'' HOMOLOG"/>
    <property type="match status" value="1"/>
</dbReference>
<dbReference type="Proteomes" id="UP000193944">
    <property type="component" value="Unassembled WGS sequence"/>
</dbReference>
<feature type="compositionally biased region" description="Polar residues" evidence="2">
    <location>
        <begin position="316"/>
        <end position="325"/>
    </location>
</feature>
<dbReference type="GO" id="GO:0070898">
    <property type="term" value="P:RNA polymerase III preinitiation complex assembly"/>
    <property type="evidence" value="ECO:0007669"/>
    <property type="project" value="TreeGrafter"/>
</dbReference>
<keyword evidence="5" id="KW-1185">Reference proteome</keyword>
<accession>A0A1Y1XKD1</accession>
<dbReference type="GO" id="GO:0001156">
    <property type="term" value="F:TFIIIC-class transcription factor complex binding"/>
    <property type="evidence" value="ECO:0007669"/>
    <property type="project" value="TreeGrafter"/>
</dbReference>
<name>A0A1Y1XKD1_9FUNG</name>
<evidence type="ECO:0000256" key="1">
    <source>
        <dbReference type="SAM" id="Coils"/>
    </source>
</evidence>
<dbReference type="STRING" id="1754192.A0A1Y1XKD1"/>
<sequence length="750" mass="84767">MDKLIVTSLRVNKNQKKFTPSLKKAKKNKNKKLEKSIKNSPSVQTSLTTPPPSTSILLSNENIKKSDASSNLQQSIVKEINKSEIINTTQEIDTSVSVRKLDTLKESRFCGLTNSKITPKKITNTGTRLKLLTETLSDGNVKPQILISSNSATLTPQTLSQPQLQSQSQSQSHSHSQSHSQSQLELESQILTPSSSIPSSPLSISKSSTTPDNLNNSKENVIPLSNNIFTSIEKNKHIILPIKSNKTSNLNIVTPLIIEKQAQDSLSKNVDSIKSSELLISSQKLKENDILVPIKTSNSSSNNQKEGDNKKHLQILSESNINTKSSSRKRKCNFSNYNDNDDEETSPVLKRLSIINNINEDNDFEDGAYTLINSKLDTLITKSNALEKVVSKYIDYVKESDNIQEKILIKKKDKVIETNINKIDNDNNDSLDKNISQTEIELENSNTSISSPCISETEDTTLINIDNTNSINKKNEIDIKDNDKYQILLNENKNSNYNSVEKAHSALEELENEHAKIVHNESIVFNKRTLADIIDNYHGKELSNIQKEKYKLAARKRKATLRRKRLIKLGLNDDNNVSLDSVDSMEPDIEVKTESSIPMKKSPNKNVAAVQMRVVNGQVVIDQNSLFINHIDTSNELPITLKENKDTQVTSLSFKRNSNRSKKWKKEETDLFYQCISICGTDFGMMSIIMPHRNRKQLINKYHRETRLNPERVRKAFEKRKILDNNNFNAILEKINQNKDILNISKSSEQ</sequence>
<gene>
    <name evidence="4" type="ORF">BCR32DRAFT_290197</name>
</gene>
<dbReference type="SMART" id="SM00717">
    <property type="entry name" value="SANT"/>
    <property type="match status" value="1"/>
</dbReference>
<feature type="region of interest" description="Disordered" evidence="2">
    <location>
        <begin position="156"/>
        <end position="220"/>
    </location>
</feature>
<dbReference type="GO" id="GO:0000126">
    <property type="term" value="C:transcription factor TFIIIB complex"/>
    <property type="evidence" value="ECO:0007669"/>
    <property type="project" value="TreeGrafter"/>
</dbReference>
<feature type="region of interest" description="Disordered" evidence="2">
    <location>
        <begin position="295"/>
        <end position="345"/>
    </location>
</feature>
<dbReference type="Pfam" id="PF15963">
    <property type="entry name" value="Myb_DNA-bind_7"/>
    <property type="match status" value="1"/>
</dbReference>
<dbReference type="InterPro" id="IPR001005">
    <property type="entry name" value="SANT/Myb"/>
</dbReference>
<evidence type="ECO:0000313" key="5">
    <source>
        <dbReference type="Proteomes" id="UP000193944"/>
    </source>
</evidence>
<keyword evidence="1" id="KW-0175">Coiled coil</keyword>
<dbReference type="InterPro" id="IPR009057">
    <property type="entry name" value="Homeodomain-like_sf"/>
</dbReference>
<feature type="compositionally biased region" description="Polar residues" evidence="2">
    <location>
        <begin position="295"/>
        <end position="304"/>
    </location>
</feature>
<dbReference type="SUPFAM" id="SSF46689">
    <property type="entry name" value="Homeodomain-like"/>
    <property type="match status" value="1"/>
</dbReference>
<dbReference type="AlphaFoldDB" id="A0A1Y1XKD1"/>
<feature type="compositionally biased region" description="Low complexity" evidence="2">
    <location>
        <begin position="38"/>
        <end position="52"/>
    </location>
</feature>
<feature type="coiled-coil region" evidence="1">
    <location>
        <begin position="490"/>
        <end position="520"/>
    </location>
</feature>
<evidence type="ECO:0000313" key="4">
    <source>
        <dbReference type="EMBL" id="ORX86219.1"/>
    </source>
</evidence>
<evidence type="ECO:0000256" key="2">
    <source>
        <dbReference type="SAM" id="MobiDB-lite"/>
    </source>
</evidence>
<dbReference type="Gene3D" id="1.10.10.60">
    <property type="entry name" value="Homeodomain-like"/>
    <property type="match status" value="1"/>
</dbReference>
<comment type="caution">
    <text evidence="4">The sequence shown here is derived from an EMBL/GenBank/DDBJ whole genome shotgun (WGS) entry which is preliminary data.</text>
</comment>
<protein>
    <recommendedName>
        <fullName evidence="3">Myb-like domain-containing protein</fullName>
    </recommendedName>
</protein>
<dbReference type="EMBL" id="MCFG01000024">
    <property type="protein sequence ID" value="ORX86219.1"/>
    <property type="molecule type" value="Genomic_DNA"/>
</dbReference>
<evidence type="ECO:0000259" key="3">
    <source>
        <dbReference type="SMART" id="SM00717"/>
    </source>
</evidence>